<evidence type="ECO:0000313" key="3">
    <source>
        <dbReference type="Proteomes" id="UP000078437"/>
    </source>
</evidence>
<protein>
    <submittedName>
        <fullName evidence="2">Uncharacterized protein</fullName>
    </submittedName>
</protein>
<organism evidence="2 3">
    <name type="scientific">Agromyces aureus</name>
    <dbReference type="NCBI Taxonomy" id="453304"/>
    <lineage>
        <taxon>Bacteria</taxon>
        <taxon>Bacillati</taxon>
        <taxon>Actinomycetota</taxon>
        <taxon>Actinomycetes</taxon>
        <taxon>Micrococcales</taxon>
        <taxon>Microbacteriaceae</taxon>
        <taxon>Agromyces</taxon>
    </lineage>
</organism>
<evidence type="ECO:0000313" key="2">
    <source>
        <dbReference type="EMBL" id="ANJ27345.1"/>
    </source>
</evidence>
<proteinExistence type="predicted"/>
<dbReference type="KEGG" id="agy:ATC03_12075"/>
<sequence length="73" mass="8305">MLMIVKTHDAEGRARQRSQPARERIRLRAASTISWIPIRESSFLGRLASSPMFYPHHHGAVAAFEELSADFKI</sequence>
<name>A0A191WGC6_9MICO</name>
<gene>
    <name evidence="2" type="ORF">ATC03_12075</name>
</gene>
<evidence type="ECO:0000256" key="1">
    <source>
        <dbReference type="SAM" id="MobiDB-lite"/>
    </source>
</evidence>
<accession>A0A191WGC6</accession>
<dbReference type="EMBL" id="CP013979">
    <property type="protein sequence ID" value="ANJ27345.1"/>
    <property type="molecule type" value="Genomic_DNA"/>
</dbReference>
<dbReference type="AlphaFoldDB" id="A0A191WGC6"/>
<reference evidence="2 3" key="1">
    <citation type="journal article" date="2016" name="Int. J. Syst. Evol. Microbiol.">
        <title>Agromyces aureus sp. nov., isolated from the rhizosphere of Salix caprea L. grown in a heavy-metal-contaminated soil.</title>
        <authorList>
            <person name="Corretto E."/>
            <person name="Antonielli L."/>
            <person name="Sessitsch A."/>
            <person name="Compant S."/>
            <person name="Gorfer M."/>
            <person name="Kuffner M."/>
            <person name="Brader G."/>
        </authorList>
    </citation>
    <scope>NUCLEOTIDE SEQUENCE [LARGE SCALE GENOMIC DNA]</scope>
    <source>
        <strain evidence="2 3">AR33</strain>
    </source>
</reference>
<keyword evidence="3" id="KW-1185">Reference proteome</keyword>
<reference evidence="3" key="2">
    <citation type="submission" date="2016-01" db="EMBL/GenBank/DDBJ databases">
        <title>Complete genome sequence of Agromyces aureus AR33T and comparison with related organisms.</title>
        <authorList>
            <person name="Corretto E."/>
            <person name="Antonielli L."/>
            <person name="Sessitsch A."/>
            <person name="Brader G."/>
        </authorList>
    </citation>
    <scope>NUCLEOTIDE SEQUENCE [LARGE SCALE GENOMIC DNA]</scope>
    <source>
        <strain evidence="3">AR33</strain>
    </source>
</reference>
<dbReference type="Proteomes" id="UP000078437">
    <property type="component" value="Chromosome"/>
</dbReference>
<feature type="region of interest" description="Disordered" evidence="1">
    <location>
        <begin position="1"/>
        <end position="22"/>
    </location>
</feature>